<dbReference type="InterPro" id="IPR009057">
    <property type="entry name" value="Homeodomain-like_sf"/>
</dbReference>
<dbReference type="eggNOG" id="COG2963">
    <property type="taxonomic scope" value="Bacteria"/>
</dbReference>
<dbReference type="Gene3D" id="1.10.10.10">
    <property type="entry name" value="Winged helix-like DNA-binding domain superfamily/Winged helix DNA-binding domain"/>
    <property type="match status" value="1"/>
</dbReference>
<dbReference type="InterPro" id="IPR036388">
    <property type="entry name" value="WH-like_DNA-bd_sf"/>
</dbReference>
<reference evidence="2 3" key="1">
    <citation type="submission" date="2014-03" db="EMBL/GenBank/DDBJ databases">
        <title>Genomics of Bifidobacteria.</title>
        <authorList>
            <person name="Ventura M."/>
            <person name="Milani C."/>
            <person name="Lugli G.A."/>
        </authorList>
    </citation>
    <scope>NUCLEOTIDE SEQUENCE [LARGE SCALE GENOMIC DNA]</scope>
    <source>
        <strain evidence="2 3">LMG 11592</strain>
    </source>
</reference>
<sequence length="116" mass="13032">MDSPFVPDFPQIRNDGIMSTRYTKEFRDRAVRLLAESRENYASETKALQRVAKDLGVAAESLRRWQGQADASGSAGPQESSELRKLRKENAELRRANGILSSASAFFASRLDPTRR</sequence>
<dbReference type="EMBL" id="JGZD01000017">
    <property type="protein sequence ID" value="KFI70541.1"/>
    <property type="molecule type" value="Genomic_DNA"/>
</dbReference>
<dbReference type="GO" id="GO:0003677">
    <property type="term" value="F:DNA binding"/>
    <property type="evidence" value="ECO:0007669"/>
    <property type="project" value="InterPro"/>
</dbReference>
<name>A0A087BHP1_9BIFI</name>
<comment type="caution">
    <text evidence="2">The sequence shown here is derived from an EMBL/GenBank/DDBJ whole genome shotgun (WGS) entry which is preliminary data.</text>
</comment>
<dbReference type="SUPFAM" id="SSF46689">
    <property type="entry name" value="Homeodomain-like"/>
    <property type="match status" value="1"/>
</dbReference>
<feature type="region of interest" description="Disordered" evidence="1">
    <location>
        <begin position="66"/>
        <end position="85"/>
    </location>
</feature>
<evidence type="ECO:0000313" key="2">
    <source>
        <dbReference type="EMBL" id="KFI70541.1"/>
    </source>
</evidence>
<evidence type="ECO:0000313" key="3">
    <source>
        <dbReference type="Proteomes" id="UP000029014"/>
    </source>
</evidence>
<keyword evidence="3" id="KW-1185">Reference proteome</keyword>
<dbReference type="Proteomes" id="UP000029014">
    <property type="component" value="Unassembled WGS sequence"/>
</dbReference>
<dbReference type="Pfam" id="PF01527">
    <property type="entry name" value="HTH_Tnp_1"/>
    <property type="match status" value="1"/>
</dbReference>
<protein>
    <submittedName>
        <fullName evidence="2">Transposase</fullName>
    </submittedName>
</protein>
<accession>A0A087BHP1</accession>
<dbReference type="GO" id="GO:0006313">
    <property type="term" value="P:DNA transposition"/>
    <property type="evidence" value="ECO:0007669"/>
    <property type="project" value="InterPro"/>
</dbReference>
<dbReference type="GO" id="GO:0004803">
    <property type="term" value="F:transposase activity"/>
    <property type="evidence" value="ECO:0007669"/>
    <property type="project" value="InterPro"/>
</dbReference>
<dbReference type="STRING" id="1693.BMIN_1649"/>
<dbReference type="InterPro" id="IPR002514">
    <property type="entry name" value="Transposase_8"/>
</dbReference>
<gene>
    <name evidence="2" type="ORF">BMIN_1649</name>
</gene>
<dbReference type="AlphaFoldDB" id="A0A087BHP1"/>
<feature type="compositionally biased region" description="Polar residues" evidence="1">
    <location>
        <begin position="69"/>
        <end position="80"/>
    </location>
</feature>
<evidence type="ECO:0000256" key="1">
    <source>
        <dbReference type="SAM" id="MobiDB-lite"/>
    </source>
</evidence>
<proteinExistence type="predicted"/>
<organism evidence="2 3">
    <name type="scientific">Bifidobacterium minimum</name>
    <dbReference type="NCBI Taxonomy" id="1693"/>
    <lineage>
        <taxon>Bacteria</taxon>
        <taxon>Bacillati</taxon>
        <taxon>Actinomycetota</taxon>
        <taxon>Actinomycetes</taxon>
        <taxon>Bifidobacteriales</taxon>
        <taxon>Bifidobacteriaceae</taxon>
        <taxon>Bifidobacterium</taxon>
    </lineage>
</organism>